<dbReference type="SUPFAM" id="SSF55194">
    <property type="entry name" value="Ribosome recycling factor, RRF"/>
    <property type="match status" value="1"/>
</dbReference>
<evidence type="ECO:0000313" key="11">
    <source>
        <dbReference type="RefSeq" id="XP_054853380.1"/>
    </source>
</evidence>
<gene>
    <name evidence="10 11" type="primary">MRRF</name>
</gene>
<dbReference type="GO" id="GO:0005739">
    <property type="term" value="C:mitochondrion"/>
    <property type="evidence" value="ECO:0007669"/>
    <property type="project" value="UniProtKB-SubCell"/>
</dbReference>
<keyword evidence="4" id="KW-0648">Protein biosynthesis</keyword>
<dbReference type="InterPro" id="IPR023584">
    <property type="entry name" value="Ribosome_recyc_fac_dom"/>
</dbReference>
<evidence type="ECO:0000256" key="6">
    <source>
        <dbReference type="ARBA" id="ARBA00023128"/>
    </source>
</evidence>
<reference evidence="10 11" key="1">
    <citation type="submission" date="2025-04" db="UniProtKB">
        <authorList>
            <consortium name="RefSeq"/>
        </authorList>
    </citation>
    <scope>IDENTIFICATION</scope>
    <source>
        <tissue evidence="10 11">Blood</tissue>
    </source>
</reference>
<protein>
    <recommendedName>
        <fullName evidence="3">Ribosome-recycling factor, mitochondrial</fullName>
    </recommendedName>
    <alternativeName>
        <fullName evidence="7">Ribosome-releasing factor, mitochondrial</fullName>
    </alternativeName>
</protein>
<keyword evidence="6" id="KW-0496">Mitochondrion</keyword>
<dbReference type="FunFam" id="3.30.1360.40:FF:000007">
    <property type="entry name" value="ribosome-recycling factor, mitochondrial isoform X1"/>
    <property type="match status" value="1"/>
</dbReference>
<dbReference type="GO" id="GO:0043023">
    <property type="term" value="F:ribosomal large subunit binding"/>
    <property type="evidence" value="ECO:0007669"/>
    <property type="project" value="TreeGrafter"/>
</dbReference>
<proteinExistence type="inferred from homology"/>
<evidence type="ECO:0000313" key="10">
    <source>
        <dbReference type="RefSeq" id="XP_054853378.1"/>
    </source>
</evidence>
<dbReference type="InterPro" id="IPR002661">
    <property type="entry name" value="Ribosome_recyc_fac"/>
</dbReference>
<evidence type="ECO:0000313" key="9">
    <source>
        <dbReference type="Proteomes" id="UP001190640"/>
    </source>
</evidence>
<evidence type="ECO:0000256" key="1">
    <source>
        <dbReference type="ARBA" id="ARBA00004173"/>
    </source>
</evidence>
<dbReference type="RefSeq" id="XP_054853378.1">
    <property type="nucleotide sequence ID" value="XM_054997403.1"/>
</dbReference>
<dbReference type="GeneID" id="129342006"/>
<name>A0AA97KAB1_EUBMA</name>
<keyword evidence="9" id="KW-1185">Reference proteome</keyword>
<dbReference type="Gene3D" id="1.10.132.20">
    <property type="entry name" value="Ribosome-recycling factor"/>
    <property type="match status" value="1"/>
</dbReference>
<dbReference type="AlphaFoldDB" id="A0AA97KAB1"/>
<organism evidence="9 10">
    <name type="scientific">Eublepharis macularius</name>
    <name type="common">Leopard gecko</name>
    <name type="synonym">Cyrtodactylus macularius</name>
    <dbReference type="NCBI Taxonomy" id="481883"/>
    <lineage>
        <taxon>Eukaryota</taxon>
        <taxon>Metazoa</taxon>
        <taxon>Chordata</taxon>
        <taxon>Craniata</taxon>
        <taxon>Vertebrata</taxon>
        <taxon>Euteleostomi</taxon>
        <taxon>Lepidosauria</taxon>
        <taxon>Squamata</taxon>
        <taxon>Bifurcata</taxon>
        <taxon>Gekkota</taxon>
        <taxon>Eublepharidae</taxon>
        <taxon>Eublepharinae</taxon>
        <taxon>Eublepharis</taxon>
    </lineage>
</organism>
<evidence type="ECO:0000256" key="5">
    <source>
        <dbReference type="ARBA" id="ARBA00022946"/>
    </source>
</evidence>
<keyword evidence="5" id="KW-0809">Transit peptide</keyword>
<evidence type="ECO:0000256" key="7">
    <source>
        <dbReference type="ARBA" id="ARBA00033107"/>
    </source>
</evidence>
<accession>A0AA97KAB1</accession>
<comment type="subcellular location">
    <subcellularLocation>
        <location evidence="1">Mitochondrion</location>
    </subcellularLocation>
</comment>
<dbReference type="Proteomes" id="UP001190640">
    <property type="component" value="Chromosome 14"/>
</dbReference>
<dbReference type="RefSeq" id="XP_054853380.1">
    <property type="nucleotide sequence ID" value="XM_054997405.1"/>
</dbReference>
<evidence type="ECO:0000256" key="4">
    <source>
        <dbReference type="ARBA" id="ARBA00022917"/>
    </source>
</evidence>
<feature type="domain" description="Ribosome recycling factor" evidence="8">
    <location>
        <begin position="96"/>
        <end position="258"/>
    </location>
</feature>
<dbReference type="PANTHER" id="PTHR20982:SF3">
    <property type="entry name" value="MITOCHONDRIAL RIBOSOME RECYCLING FACTOR PSEUDO 1"/>
    <property type="match status" value="1"/>
</dbReference>
<evidence type="ECO:0000256" key="3">
    <source>
        <dbReference type="ARBA" id="ARBA00020581"/>
    </source>
</evidence>
<sequence>MAAGPLRWLRQLPPLLHYSALGIVRSSLQTPQNLRGSVLNDCSQSRAWQILQARHLAAKKTKGKGQARVNINAALVEDIINLTEVNEEMQAVVEALKEDFSKNVSLRTSPGVLDHVIVATKDGKFPLNQLGQVSMKSPQLILVNMSNFPESAAAAIKAIRESGMDLNPEADGPIIRVPIPKVTREHREKLATLAKQLTHKAKESLRKVRVKAVNQSKKAKSTVSEDTIRLIEKQVQQMTDDTSTEMDKLLAAKTKDLLG</sequence>
<evidence type="ECO:0000256" key="2">
    <source>
        <dbReference type="ARBA" id="ARBA00005912"/>
    </source>
</evidence>
<dbReference type="GO" id="GO:0006412">
    <property type="term" value="P:translation"/>
    <property type="evidence" value="ECO:0007669"/>
    <property type="project" value="UniProtKB-KW"/>
</dbReference>
<evidence type="ECO:0000259" key="8">
    <source>
        <dbReference type="Pfam" id="PF01765"/>
    </source>
</evidence>
<dbReference type="PANTHER" id="PTHR20982">
    <property type="entry name" value="RIBOSOME RECYCLING FACTOR"/>
    <property type="match status" value="1"/>
</dbReference>
<dbReference type="Gene3D" id="3.30.1360.40">
    <property type="match status" value="1"/>
</dbReference>
<comment type="similarity">
    <text evidence="2">Belongs to the RRF family.</text>
</comment>
<dbReference type="Pfam" id="PF01765">
    <property type="entry name" value="RRF"/>
    <property type="match status" value="1"/>
</dbReference>
<dbReference type="CTD" id="92399"/>
<dbReference type="KEGG" id="emc:129342006"/>
<dbReference type="InterPro" id="IPR036191">
    <property type="entry name" value="RRF_sf"/>
</dbReference>